<feature type="region of interest" description="Disordered" evidence="1">
    <location>
        <begin position="1"/>
        <end position="68"/>
    </location>
</feature>
<feature type="compositionally biased region" description="Basic and acidic residues" evidence="1">
    <location>
        <begin position="240"/>
        <end position="263"/>
    </location>
</feature>
<feature type="compositionally biased region" description="Acidic residues" evidence="1">
    <location>
        <begin position="279"/>
        <end position="289"/>
    </location>
</feature>
<feature type="region of interest" description="Disordered" evidence="1">
    <location>
        <begin position="167"/>
        <end position="289"/>
    </location>
</feature>
<reference evidence="3" key="1">
    <citation type="journal article" date="2011" name="Nature">
        <title>Genome sequence and analysis of the tuber crop potato.</title>
        <authorList>
            <consortium name="The Potato Genome Sequencing Consortium"/>
        </authorList>
    </citation>
    <scope>NUCLEOTIDE SEQUENCE [LARGE SCALE GENOMIC DNA]</scope>
    <source>
        <strain evidence="3">cv. DM1-3 516 R44</strain>
    </source>
</reference>
<evidence type="ECO:0000256" key="1">
    <source>
        <dbReference type="SAM" id="MobiDB-lite"/>
    </source>
</evidence>
<dbReference type="Gramene" id="PGSC0003DMT400094636">
    <property type="protein sequence ID" value="PGSC0003DMT400094636"/>
    <property type="gene ID" value="PGSC0003DMG400044207"/>
</dbReference>
<feature type="compositionally biased region" description="Basic and acidic residues" evidence="1">
    <location>
        <begin position="193"/>
        <end position="217"/>
    </location>
</feature>
<sequence length="289" mass="32435">MGLIRDEANVAAPRREPQVEVPPLGADLADSVEQAQGGDPSIPDHTDTVPVSSSQAASIAPSSSRSTPQIGVTVVPLARVQKLEAQMVTLLHHIQPWMQRSIAESEARMERTMEGMMDRKAELASVRTDVDDILAAPSVEAQVALTALADDTVLDVLFSGTAEEGLAPAHAKGKRHRSHRTEKVKVQKRKRRQEKEARRASLLNEELRQQRLRERVAGESSSAPVVEVQPVLRDVVPPLMEKKEKKEEQEENKKKDEKEKEEKKEEEDEKEKEEKKKEEDEEEEEEKTK</sequence>
<dbReference type="HOGENOM" id="CLU_028647_0_1_1"/>
<name>M1DUJ2_SOLTU</name>
<dbReference type="InParanoid" id="M1DUJ2"/>
<keyword evidence="3" id="KW-1185">Reference proteome</keyword>
<dbReference type="EnsemblPlants" id="PGSC0003DMT400094636">
    <property type="protein sequence ID" value="PGSC0003DMT400094636"/>
    <property type="gene ID" value="PGSC0003DMG400044207"/>
</dbReference>
<accession>M1DUJ2</accession>
<dbReference type="PaxDb" id="4113-PGSC0003DMT400094636"/>
<feature type="compositionally biased region" description="Basic and acidic residues" evidence="1">
    <location>
        <begin position="1"/>
        <end position="18"/>
    </location>
</feature>
<dbReference type="Proteomes" id="UP000011115">
    <property type="component" value="Unassembled WGS sequence"/>
</dbReference>
<evidence type="ECO:0000313" key="3">
    <source>
        <dbReference type="Proteomes" id="UP000011115"/>
    </source>
</evidence>
<protein>
    <submittedName>
        <fullName evidence="2">Singapore isolate B (sub-type 7) whole genome shotgun sequence assembly, scaffold_7</fullName>
    </submittedName>
</protein>
<feature type="compositionally biased region" description="Low complexity" evidence="1">
    <location>
        <begin position="52"/>
        <end position="66"/>
    </location>
</feature>
<reference evidence="2" key="2">
    <citation type="submission" date="2015-06" db="UniProtKB">
        <authorList>
            <consortium name="EnsemblPlants"/>
        </authorList>
    </citation>
    <scope>IDENTIFICATION</scope>
    <source>
        <strain evidence="2">DM1-3 516 R44</strain>
    </source>
</reference>
<proteinExistence type="predicted"/>
<dbReference type="AlphaFoldDB" id="M1DUJ2"/>
<feature type="compositionally biased region" description="Basic residues" evidence="1">
    <location>
        <begin position="171"/>
        <end position="192"/>
    </location>
</feature>
<organism evidence="2 3">
    <name type="scientific">Solanum tuberosum</name>
    <name type="common">Potato</name>
    <dbReference type="NCBI Taxonomy" id="4113"/>
    <lineage>
        <taxon>Eukaryota</taxon>
        <taxon>Viridiplantae</taxon>
        <taxon>Streptophyta</taxon>
        <taxon>Embryophyta</taxon>
        <taxon>Tracheophyta</taxon>
        <taxon>Spermatophyta</taxon>
        <taxon>Magnoliopsida</taxon>
        <taxon>eudicotyledons</taxon>
        <taxon>Gunneridae</taxon>
        <taxon>Pentapetalae</taxon>
        <taxon>asterids</taxon>
        <taxon>lamiids</taxon>
        <taxon>Solanales</taxon>
        <taxon>Solanaceae</taxon>
        <taxon>Solanoideae</taxon>
        <taxon>Solaneae</taxon>
        <taxon>Solanum</taxon>
    </lineage>
</organism>
<evidence type="ECO:0000313" key="2">
    <source>
        <dbReference type="EnsemblPlants" id="PGSC0003DMT400094636"/>
    </source>
</evidence>